<accession>C5FE25</accession>
<dbReference type="GeneID" id="9223579"/>
<proteinExistence type="predicted"/>
<dbReference type="Proteomes" id="UP000002035">
    <property type="component" value="Unassembled WGS sequence"/>
</dbReference>
<reference evidence="2" key="1">
    <citation type="journal article" date="2012" name="MBio">
        <title>Comparative genome analysis of Trichophyton rubrum and related dermatophytes reveals candidate genes involved in infection.</title>
        <authorList>
            <person name="Martinez D.A."/>
            <person name="Oliver B.G."/>
            <person name="Graeser Y."/>
            <person name="Goldberg J.M."/>
            <person name="Li W."/>
            <person name="Martinez-Rossi N.M."/>
            <person name="Monod M."/>
            <person name="Shelest E."/>
            <person name="Barton R.C."/>
            <person name="Birch E."/>
            <person name="Brakhage A.A."/>
            <person name="Chen Z."/>
            <person name="Gurr S.J."/>
            <person name="Heiman D."/>
            <person name="Heitman J."/>
            <person name="Kosti I."/>
            <person name="Rossi A."/>
            <person name="Saif S."/>
            <person name="Samalova M."/>
            <person name="Saunders C.W."/>
            <person name="Shea T."/>
            <person name="Summerbell R.C."/>
            <person name="Xu J."/>
            <person name="Young S."/>
            <person name="Zeng Q."/>
            <person name="Birren B.W."/>
            <person name="Cuomo C.A."/>
            <person name="White T.C."/>
        </authorList>
    </citation>
    <scope>NUCLEOTIDE SEQUENCE [LARGE SCALE GENOMIC DNA]</scope>
    <source>
        <strain evidence="2">ATCC MYA-4605 / CBS 113480</strain>
    </source>
</reference>
<dbReference type="RefSeq" id="XP_002850843.1">
    <property type="nucleotide sequence ID" value="XM_002850797.1"/>
</dbReference>
<sequence>MADPKAPHKITQIDEKKRLCFLEWFSNARFECSKESKYRYVCRDPDLHKNVNDLFEGIYEKGFKYTAWRDQGEFRVINPSGSAEIVIISGTPRLKRSNAILQPGSITEITNSDALTPPLNCIYVFDALVFHDQKECVFGNENAVMKTLTPISAAVRKRWLSELYLHLGDQMEQR</sequence>
<dbReference type="AlphaFoldDB" id="C5FE25"/>
<name>C5FE25_ARTOC</name>
<gene>
    <name evidence="1" type="ORF">MCYG_00947</name>
</gene>
<dbReference type="HOGENOM" id="CLU_131599_0_0_1"/>
<dbReference type="VEuPathDB" id="FungiDB:MCYG_00947"/>
<organism evidence="1 2">
    <name type="scientific">Arthroderma otae (strain ATCC MYA-4605 / CBS 113480)</name>
    <name type="common">Microsporum canis</name>
    <dbReference type="NCBI Taxonomy" id="554155"/>
    <lineage>
        <taxon>Eukaryota</taxon>
        <taxon>Fungi</taxon>
        <taxon>Dikarya</taxon>
        <taxon>Ascomycota</taxon>
        <taxon>Pezizomycotina</taxon>
        <taxon>Eurotiomycetes</taxon>
        <taxon>Eurotiomycetidae</taxon>
        <taxon>Onygenales</taxon>
        <taxon>Arthrodermataceae</taxon>
        <taxon>Microsporum</taxon>
    </lineage>
</organism>
<evidence type="ECO:0000313" key="1">
    <source>
        <dbReference type="EMBL" id="EEQ28059.1"/>
    </source>
</evidence>
<dbReference type="EMBL" id="DS995701">
    <property type="protein sequence ID" value="EEQ28059.1"/>
    <property type="molecule type" value="Genomic_DNA"/>
</dbReference>
<protein>
    <submittedName>
        <fullName evidence="1">Uncharacterized protein</fullName>
    </submittedName>
</protein>
<keyword evidence="2" id="KW-1185">Reference proteome</keyword>
<evidence type="ECO:0000313" key="2">
    <source>
        <dbReference type="Proteomes" id="UP000002035"/>
    </source>
</evidence>